<dbReference type="EMBL" id="APBN01000001">
    <property type="protein sequence ID" value="EMT54248.1"/>
    <property type="molecule type" value="Genomic_DNA"/>
</dbReference>
<dbReference type="AlphaFoldDB" id="M8DKU4"/>
<organism evidence="1 2">
    <name type="scientific">Brevibacillus borstelensis AK1</name>
    <dbReference type="NCBI Taxonomy" id="1300222"/>
    <lineage>
        <taxon>Bacteria</taxon>
        <taxon>Bacillati</taxon>
        <taxon>Bacillota</taxon>
        <taxon>Bacilli</taxon>
        <taxon>Bacillales</taxon>
        <taxon>Paenibacillaceae</taxon>
        <taxon>Brevibacillus</taxon>
    </lineage>
</organism>
<dbReference type="PATRIC" id="fig|1300222.3.peg.320"/>
<protein>
    <submittedName>
        <fullName evidence="1">Uncharacterized protein</fullName>
    </submittedName>
</protein>
<keyword evidence="2" id="KW-1185">Reference proteome</keyword>
<accession>M8DKU4</accession>
<dbReference type="STRING" id="1300222.I532_01540"/>
<proteinExistence type="predicted"/>
<evidence type="ECO:0000313" key="1">
    <source>
        <dbReference type="EMBL" id="EMT54248.1"/>
    </source>
</evidence>
<evidence type="ECO:0000313" key="2">
    <source>
        <dbReference type="Proteomes" id="UP000012081"/>
    </source>
</evidence>
<name>M8DKU4_9BACL</name>
<dbReference type="OrthoDB" id="7358785at2"/>
<dbReference type="Proteomes" id="UP000012081">
    <property type="component" value="Unassembled WGS sequence"/>
</dbReference>
<comment type="caution">
    <text evidence="1">The sequence shown here is derived from an EMBL/GenBank/DDBJ whole genome shotgun (WGS) entry which is preliminary data.</text>
</comment>
<reference evidence="1 2" key="1">
    <citation type="submission" date="2013-03" db="EMBL/GenBank/DDBJ databases">
        <title>Assembly of a new bacterial strain Brevibacillus borstelensis AK1.</title>
        <authorList>
            <person name="Rajan I."/>
            <person name="PoliReddy D."/>
            <person name="Sugumar T."/>
            <person name="Rathinam K."/>
            <person name="Alqarawi S."/>
            <person name="Khalil A.B."/>
            <person name="Sivakumar N."/>
        </authorList>
    </citation>
    <scope>NUCLEOTIDE SEQUENCE [LARGE SCALE GENOMIC DNA]</scope>
    <source>
        <strain evidence="1 2">AK1</strain>
    </source>
</reference>
<sequence>MARNPEKKRCKARSKQRGEQCKNWAKPGWDVCRFHGAGGGAPKRNTNAVKTGEFQSIWMDALTPEQAEVLERISLDPVKQAEEEIRLFSWREREMMLRIRNLKEGLTEKQRRVLQERVTVKEPVQVHDEKSGVTKTIVLSRNELATTEIEETEFRVIEDILRIEEALTRVQDKKAKWVELKHRMESIDEEKQIRIEMMRIELQKLQGGAGATQSWTDALKEIAERRRKVRENE</sequence>
<gene>
    <name evidence="1" type="ORF">I532_01540</name>
</gene>
<dbReference type="RefSeq" id="WP_003385962.1">
    <property type="nucleotide sequence ID" value="NZ_APBN01000001.1"/>
</dbReference>